<evidence type="ECO:0000256" key="3">
    <source>
        <dbReference type="ARBA" id="ARBA00022630"/>
    </source>
</evidence>
<comment type="catalytic activity">
    <reaction evidence="9 10">
        <text>L-threonyl-[protein] + FAD = FMN-L-threonyl-[protein] + AMP + H(+)</text>
        <dbReference type="Rhea" id="RHEA:36847"/>
        <dbReference type="Rhea" id="RHEA-COMP:11060"/>
        <dbReference type="Rhea" id="RHEA-COMP:11061"/>
        <dbReference type="ChEBI" id="CHEBI:15378"/>
        <dbReference type="ChEBI" id="CHEBI:30013"/>
        <dbReference type="ChEBI" id="CHEBI:57692"/>
        <dbReference type="ChEBI" id="CHEBI:74257"/>
        <dbReference type="ChEBI" id="CHEBI:456215"/>
        <dbReference type="EC" id="2.7.1.180"/>
    </reaction>
</comment>
<keyword evidence="14" id="KW-1185">Reference proteome</keyword>
<gene>
    <name evidence="13" type="ORF">AWM70_01565</name>
</gene>
<keyword evidence="4 10" id="KW-0808">Transferase</keyword>
<feature type="binding site" evidence="11">
    <location>
        <position position="195"/>
    </location>
    <ligand>
        <name>Mg(2+)</name>
        <dbReference type="ChEBI" id="CHEBI:18420"/>
    </ligand>
</feature>
<protein>
    <recommendedName>
        <fullName evidence="2 10">FAD:protein FMN transferase</fullName>
        <ecNumber evidence="1 10">2.7.1.180</ecNumber>
    </recommendedName>
    <alternativeName>
        <fullName evidence="8 10">Flavin transferase</fullName>
    </alternativeName>
</protein>
<evidence type="ECO:0000256" key="11">
    <source>
        <dbReference type="PIRSR" id="PIRSR006268-2"/>
    </source>
</evidence>
<dbReference type="STRING" id="1462996.AWM70_01565"/>
<dbReference type="PIRSF" id="PIRSF006268">
    <property type="entry name" value="ApbE"/>
    <property type="match status" value="1"/>
</dbReference>
<evidence type="ECO:0000256" key="1">
    <source>
        <dbReference type="ARBA" id="ARBA00011955"/>
    </source>
</evidence>
<dbReference type="InterPro" id="IPR024932">
    <property type="entry name" value="ApbE"/>
</dbReference>
<evidence type="ECO:0000256" key="9">
    <source>
        <dbReference type="ARBA" id="ARBA00048540"/>
    </source>
</evidence>
<evidence type="ECO:0000256" key="2">
    <source>
        <dbReference type="ARBA" id="ARBA00016337"/>
    </source>
</evidence>
<comment type="similarity">
    <text evidence="10">Belongs to the ApbE family.</text>
</comment>
<evidence type="ECO:0000256" key="6">
    <source>
        <dbReference type="ARBA" id="ARBA00022827"/>
    </source>
</evidence>
<keyword evidence="5 10" id="KW-0479">Metal-binding</keyword>
<dbReference type="PANTHER" id="PTHR30040:SF2">
    <property type="entry name" value="FAD:PROTEIN FMN TRANSFERASE"/>
    <property type="match status" value="1"/>
</dbReference>
<evidence type="ECO:0000256" key="4">
    <source>
        <dbReference type="ARBA" id="ARBA00022679"/>
    </source>
</evidence>
<feature type="binding site" evidence="11">
    <location>
        <position position="310"/>
    </location>
    <ligand>
        <name>Mg(2+)</name>
        <dbReference type="ChEBI" id="CHEBI:18420"/>
    </ligand>
</feature>
<keyword evidence="7 10" id="KW-0460">Magnesium</keyword>
<dbReference type="KEGG" id="pyg:AWM70_01565"/>
<dbReference type="AlphaFoldDB" id="A0A1B1MW70"/>
<evidence type="ECO:0000256" key="8">
    <source>
        <dbReference type="ARBA" id="ARBA00031306"/>
    </source>
</evidence>
<evidence type="ECO:0000313" key="13">
    <source>
        <dbReference type="EMBL" id="ANS73430.1"/>
    </source>
</evidence>
<evidence type="ECO:0000256" key="7">
    <source>
        <dbReference type="ARBA" id="ARBA00022842"/>
    </source>
</evidence>
<sequence length="367" mass="40281">MTNKRGRRFSIYIMILVLLSGFTAAAVYGVKSFGKPDSASPAKSTAHSPVFSQTYYIYDTVVNIKLYGDKASQRNLDDIKPLLERLDRELSRTKEGGDIYEVNRLAGVEAVPVSDETLEAVKQSLAYAKEMDGLFDPTIGPLVDLWGIGTEKARVPKQQEIDEVLKLINYKEVQIDDTAKTIKLPCRGMVLDLGGIGKGYAADKVADYLRSQGITSALIDLGGSSIITLGTKPDGSLWNIGLQDPDQSRGTQLGTIKINNEVIDDSGVYERFFMQDGIRYHHILDPRTGFPAQNGIKSLTIMSPNATDADALSTGVFLMGVQDGLTYLEALPEKIEAFFVTDNNKIYATPGLKKRLNITDNTYSFGE</sequence>
<dbReference type="GO" id="GO:0046872">
    <property type="term" value="F:metal ion binding"/>
    <property type="evidence" value="ECO:0007669"/>
    <property type="project" value="UniProtKB-UniRule"/>
</dbReference>
<keyword evidence="12" id="KW-0812">Transmembrane</keyword>
<dbReference type="EC" id="2.7.1.180" evidence="1 10"/>
<dbReference type="InterPro" id="IPR003374">
    <property type="entry name" value="ApbE-like_sf"/>
</dbReference>
<feature type="transmembrane region" description="Helical" evidence="12">
    <location>
        <begin position="9"/>
        <end position="30"/>
    </location>
</feature>
<evidence type="ECO:0000256" key="5">
    <source>
        <dbReference type="ARBA" id="ARBA00022723"/>
    </source>
</evidence>
<accession>A0A1B1MW70</accession>
<keyword evidence="12" id="KW-1133">Transmembrane helix</keyword>
<evidence type="ECO:0000256" key="10">
    <source>
        <dbReference type="PIRNR" id="PIRNR006268"/>
    </source>
</evidence>
<dbReference type="PANTHER" id="PTHR30040">
    <property type="entry name" value="THIAMINE BIOSYNTHESIS LIPOPROTEIN APBE"/>
    <property type="match status" value="1"/>
</dbReference>
<dbReference type="GO" id="GO:0016740">
    <property type="term" value="F:transferase activity"/>
    <property type="evidence" value="ECO:0007669"/>
    <property type="project" value="UniProtKB-UniRule"/>
</dbReference>
<name>A0A1B1MW70_9BACL</name>
<keyword evidence="6 10" id="KW-0274">FAD</keyword>
<feature type="binding site" evidence="11">
    <location>
        <position position="314"/>
    </location>
    <ligand>
        <name>Mg(2+)</name>
        <dbReference type="ChEBI" id="CHEBI:18420"/>
    </ligand>
</feature>
<reference evidence="13 14" key="1">
    <citation type="submission" date="2016-01" db="EMBL/GenBank/DDBJ databases">
        <title>Complete Genome Sequence of Paenibacillus yonginensis DCY84, a novel Plant Growth-Promoting Bacteria with Elicitation of Induced Systemic Resistance.</title>
        <authorList>
            <person name="Kim Y.J."/>
            <person name="Yang D.C."/>
            <person name="Sukweenadhi J."/>
        </authorList>
    </citation>
    <scope>NUCLEOTIDE SEQUENCE [LARGE SCALE GENOMIC DNA]</scope>
    <source>
        <strain evidence="13 14">DCY84</strain>
    </source>
</reference>
<dbReference type="RefSeq" id="WP_068693763.1">
    <property type="nucleotide sequence ID" value="NZ_CP014167.1"/>
</dbReference>
<dbReference type="SUPFAM" id="SSF143631">
    <property type="entry name" value="ApbE-like"/>
    <property type="match status" value="1"/>
</dbReference>
<dbReference type="Gene3D" id="3.10.520.10">
    <property type="entry name" value="ApbE-like domains"/>
    <property type="match status" value="1"/>
</dbReference>
<keyword evidence="3 10" id="KW-0285">Flavoprotein</keyword>
<evidence type="ECO:0000256" key="12">
    <source>
        <dbReference type="SAM" id="Phobius"/>
    </source>
</evidence>
<proteinExistence type="inferred from homology"/>
<keyword evidence="12" id="KW-0472">Membrane</keyword>
<organism evidence="13 14">
    <name type="scientific">Paenibacillus yonginensis</name>
    <dbReference type="NCBI Taxonomy" id="1462996"/>
    <lineage>
        <taxon>Bacteria</taxon>
        <taxon>Bacillati</taxon>
        <taxon>Bacillota</taxon>
        <taxon>Bacilli</taxon>
        <taxon>Bacillales</taxon>
        <taxon>Paenibacillaceae</taxon>
        <taxon>Paenibacillus</taxon>
    </lineage>
</organism>
<comment type="cofactor">
    <cofactor evidence="11">
        <name>Mg(2+)</name>
        <dbReference type="ChEBI" id="CHEBI:18420"/>
    </cofactor>
    <cofactor evidence="11">
        <name>Mn(2+)</name>
        <dbReference type="ChEBI" id="CHEBI:29035"/>
    </cofactor>
    <text evidence="11">Magnesium. Can also use manganese.</text>
</comment>
<dbReference type="OrthoDB" id="9778595at2"/>
<dbReference type="Pfam" id="PF02424">
    <property type="entry name" value="ApbE"/>
    <property type="match status" value="1"/>
</dbReference>
<dbReference type="Proteomes" id="UP000092573">
    <property type="component" value="Chromosome"/>
</dbReference>
<evidence type="ECO:0000313" key="14">
    <source>
        <dbReference type="Proteomes" id="UP000092573"/>
    </source>
</evidence>
<dbReference type="EMBL" id="CP014167">
    <property type="protein sequence ID" value="ANS73430.1"/>
    <property type="molecule type" value="Genomic_DNA"/>
</dbReference>